<reference evidence="2 3" key="1">
    <citation type="submission" date="2019-06" db="EMBL/GenBank/DDBJ databases">
        <authorList>
            <person name="Broberg M."/>
        </authorList>
    </citation>
    <scope>NUCLEOTIDE SEQUENCE [LARGE SCALE GENOMIC DNA]</scope>
</reference>
<protein>
    <submittedName>
        <fullName evidence="2">Uncharacterized protein</fullName>
    </submittedName>
</protein>
<dbReference type="EMBL" id="CABFNS010000149">
    <property type="protein sequence ID" value="VUC20465.1"/>
    <property type="molecule type" value="Genomic_DNA"/>
</dbReference>
<proteinExistence type="predicted"/>
<keyword evidence="3" id="KW-1185">Reference proteome</keyword>
<evidence type="ECO:0000256" key="1">
    <source>
        <dbReference type="SAM" id="MobiDB-lite"/>
    </source>
</evidence>
<organism evidence="2 3">
    <name type="scientific">Bionectria ochroleuca</name>
    <name type="common">Gliocladium roseum</name>
    <dbReference type="NCBI Taxonomy" id="29856"/>
    <lineage>
        <taxon>Eukaryota</taxon>
        <taxon>Fungi</taxon>
        <taxon>Dikarya</taxon>
        <taxon>Ascomycota</taxon>
        <taxon>Pezizomycotina</taxon>
        <taxon>Sordariomycetes</taxon>
        <taxon>Hypocreomycetidae</taxon>
        <taxon>Hypocreales</taxon>
        <taxon>Bionectriaceae</taxon>
        <taxon>Clonostachys</taxon>
    </lineage>
</organism>
<accession>A0ABY6TPB9</accession>
<name>A0ABY6TPB9_BIOOC</name>
<evidence type="ECO:0000313" key="2">
    <source>
        <dbReference type="EMBL" id="VUC20465.1"/>
    </source>
</evidence>
<sequence length="72" mass="7399">MVGWPHTGRFHQDEDITTANKGPTSAGYVISDGADTSAPAPAPDPAPGLIIGNTADVAEAGQDKTKHGKEMK</sequence>
<feature type="region of interest" description="Disordered" evidence="1">
    <location>
        <begin position="1"/>
        <end position="72"/>
    </location>
</feature>
<feature type="compositionally biased region" description="Basic and acidic residues" evidence="1">
    <location>
        <begin position="61"/>
        <end position="72"/>
    </location>
</feature>
<dbReference type="Proteomes" id="UP000766486">
    <property type="component" value="Unassembled WGS sequence"/>
</dbReference>
<comment type="caution">
    <text evidence="2">The sequence shown here is derived from an EMBL/GenBank/DDBJ whole genome shotgun (WGS) entry which is preliminary data.</text>
</comment>
<gene>
    <name evidence="2" type="ORF">CLO192961_LOCUS22780</name>
</gene>
<evidence type="ECO:0000313" key="3">
    <source>
        <dbReference type="Proteomes" id="UP000766486"/>
    </source>
</evidence>